<dbReference type="SUPFAM" id="SSF53901">
    <property type="entry name" value="Thiolase-like"/>
    <property type="match status" value="1"/>
</dbReference>
<dbReference type="InterPro" id="IPR050091">
    <property type="entry name" value="PKS_NRPS_Biosynth_Enz"/>
</dbReference>
<keyword evidence="2" id="KW-0597">Phosphoprotein</keyword>
<dbReference type="GO" id="GO:0005737">
    <property type="term" value="C:cytoplasm"/>
    <property type="evidence" value="ECO:0007669"/>
    <property type="project" value="TreeGrafter"/>
</dbReference>
<dbReference type="InterPro" id="IPR006162">
    <property type="entry name" value="Ppantetheine_attach_site"/>
</dbReference>
<dbReference type="RefSeq" id="WP_042255516.1">
    <property type="nucleotide sequence ID" value="NZ_CP022088.2"/>
</dbReference>
<dbReference type="InterPro" id="IPR014043">
    <property type="entry name" value="Acyl_transferase_dom"/>
</dbReference>
<dbReference type="Gene3D" id="1.10.1200.10">
    <property type="entry name" value="ACP-like"/>
    <property type="match status" value="1"/>
</dbReference>
<dbReference type="PROSITE" id="PS00606">
    <property type="entry name" value="KS3_1"/>
    <property type="match status" value="1"/>
</dbReference>
<keyword evidence="6" id="KW-0511">Multifunctional enzyme</keyword>
<keyword evidence="4" id="KW-0276">Fatty acid metabolism</keyword>
<dbReference type="GO" id="GO:0071770">
    <property type="term" value="P:DIM/DIP cell wall layer assembly"/>
    <property type="evidence" value="ECO:0007669"/>
    <property type="project" value="TreeGrafter"/>
</dbReference>
<dbReference type="SUPFAM" id="SSF47336">
    <property type="entry name" value="ACP-like"/>
    <property type="match status" value="1"/>
</dbReference>
<evidence type="ECO:0000313" key="8">
    <source>
        <dbReference type="EMBL" id="BAO99242.1"/>
    </source>
</evidence>
<dbReference type="EMBL" id="AB701635">
    <property type="protein sequence ID" value="BAO99242.1"/>
    <property type="molecule type" value="Genomic_DNA"/>
</dbReference>
<dbReference type="InterPro" id="IPR014031">
    <property type="entry name" value="Ketoacyl_synth_C"/>
</dbReference>
<dbReference type="Pfam" id="PF02801">
    <property type="entry name" value="Ketoacyl-synt_C"/>
    <property type="match status" value="1"/>
</dbReference>
<evidence type="ECO:0000256" key="7">
    <source>
        <dbReference type="SAM" id="MobiDB-lite"/>
    </source>
</evidence>
<dbReference type="InterPro" id="IPR032821">
    <property type="entry name" value="PKS_assoc"/>
</dbReference>
<dbReference type="Pfam" id="PF00109">
    <property type="entry name" value="ketoacyl-synt"/>
    <property type="match status" value="1"/>
</dbReference>
<dbReference type="Gene3D" id="3.30.70.3290">
    <property type="match status" value="1"/>
</dbReference>
<dbReference type="Gene3D" id="3.40.47.10">
    <property type="match status" value="1"/>
</dbReference>
<dbReference type="GO" id="GO:0004315">
    <property type="term" value="F:3-oxoacyl-[acyl-carrier-protein] synthase activity"/>
    <property type="evidence" value="ECO:0007669"/>
    <property type="project" value="InterPro"/>
</dbReference>
<dbReference type="Pfam" id="PF00550">
    <property type="entry name" value="PP-binding"/>
    <property type="match status" value="1"/>
</dbReference>
<dbReference type="PANTHER" id="PTHR43775">
    <property type="entry name" value="FATTY ACID SYNTHASE"/>
    <property type="match status" value="1"/>
</dbReference>
<sequence>MTHDDNDFRIAVTGMACRFPGADTVAEYWRNLCAGRESVRPLAPETMPADPPAGYVHVGALLPDADKFDAEFFDMSPREVQLTDPQQRLFLLCAWEALEDSGRLATEHPGSVGVFAGAGLSTYLLRNLAGHASLFQTPSSQLHALHGNASDYLATKVSYKLNLTGPSFAVQTACSTSLVAIHQAAQALLDFQCDVALAGGASVQVPQQAGYIYEEGSILSPDGHCRAFDADAGGTVFGSGVGVVVLKRLADALADGDRVHAVILGSAVNNDGADKIGYTAPGIAGQRAVIREALSAAGIGADTIGYVEAHGTGTKLGDPIEIAALSAAYREHTAATQYCALGSVKTNVGHLNSAGGVAGFIKAVLTVRDGRIPASLHYTRPNPEIDFASGPFYVNTELKAWSAEVRRAGVSAFGIGGTNAHVIVEQPPVPAPVAAAGGPRALLISARTPQDADRAAARLADYLDDTDVELAAVAHTLAHRRRRFPHRRMVVASTTAQAATALRKPVAGEAVAAPAVAWLFPGQGVALGAAVLELAATVGPFGSRLRECAELLRADGFELDAAIRQAEGTEQTQVALFAVEYALAGMWREFGVAPTELLGHSLGELVCATLAGVFELPDALRLMVARGRIMAAAPPGGMLAISQGADAVAARLPEDVWLAADNSATRCVVAGAPAALLRLSEELSAAGAASSLLPVGHAFHTPLMDEAAARFAELVRGVPRRSPRTSFWSNVTGAPITAEQAVDPGYWARQMTSTVRFREAALGLLGRNLSTVALEVGPGKSLVSFLRTADRGSATVGTLGVGLGAGAPESAIVEAAGRLWLSGVDVDFEAIYGDRTPATVGLPTYPFALKRYWVDPPETAPTRMRPVEQTPPEPAATGASDAAGTEEDEFVAAVRQRVRAVWCAALGVDAVGVDANFFELGGDSLLAVHVATQLRAIFPLELALGELFAGPTVAGMAETIAAHLIRRLDELSDSEVELLLNQPGAAEERRNNA</sequence>
<dbReference type="GO" id="GO:0005886">
    <property type="term" value="C:plasma membrane"/>
    <property type="evidence" value="ECO:0007669"/>
    <property type="project" value="TreeGrafter"/>
</dbReference>
<dbReference type="SMART" id="SM00827">
    <property type="entry name" value="PKS_AT"/>
    <property type="match status" value="1"/>
</dbReference>
<dbReference type="Pfam" id="PF00698">
    <property type="entry name" value="Acyl_transf_1"/>
    <property type="match status" value="1"/>
</dbReference>
<dbReference type="InterPro" id="IPR016039">
    <property type="entry name" value="Thiolase-like"/>
</dbReference>
<dbReference type="InterPro" id="IPR001227">
    <property type="entry name" value="Ac_transferase_dom_sf"/>
</dbReference>
<evidence type="ECO:0000256" key="2">
    <source>
        <dbReference type="ARBA" id="ARBA00022553"/>
    </source>
</evidence>
<dbReference type="SMART" id="SM00823">
    <property type="entry name" value="PKS_PP"/>
    <property type="match status" value="1"/>
</dbReference>
<dbReference type="InterPro" id="IPR016036">
    <property type="entry name" value="Malonyl_transacylase_ACP-bd"/>
</dbReference>
<dbReference type="GeneID" id="80362045"/>
<dbReference type="SMART" id="SM00825">
    <property type="entry name" value="PKS_KS"/>
    <property type="match status" value="1"/>
</dbReference>
<protein>
    <submittedName>
        <fullName evidence="8">Putative polyketide synthase</fullName>
    </submittedName>
</protein>
<dbReference type="InterPro" id="IPR016035">
    <property type="entry name" value="Acyl_Trfase/lysoPLipase"/>
</dbReference>
<dbReference type="SUPFAM" id="SSF55048">
    <property type="entry name" value="Probable ACP-binding domain of malonyl-CoA ACP transacylase"/>
    <property type="match status" value="1"/>
</dbReference>
<dbReference type="Pfam" id="PF16197">
    <property type="entry name" value="KAsynt_C_assoc"/>
    <property type="match status" value="1"/>
</dbReference>
<organism evidence="8">
    <name type="scientific">Nocardia brasiliensis</name>
    <dbReference type="NCBI Taxonomy" id="37326"/>
    <lineage>
        <taxon>Bacteria</taxon>
        <taxon>Bacillati</taxon>
        <taxon>Actinomycetota</taxon>
        <taxon>Actinomycetes</taxon>
        <taxon>Mycobacteriales</taxon>
        <taxon>Nocardiaceae</taxon>
        <taxon>Nocardia</taxon>
    </lineage>
</organism>
<dbReference type="FunFam" id="3.40.47.10:FF:000042">
    <property type="entry name" value="Polyketide synthase Pks13"/>
    <property type="match status" value="1"/>
</dbReference>
<dbReference type="GO" id="GO:0004312">
    <property type="term" value="F:fatty acid synthase activity"/>
    <property type="evidence" value="ECO:0007669"/>
    <property type="project" value="TreeGrafter"/>
</dbReference>
<dbReference type="Gene3D" id="3.40.366.10">
    <property type="entry name" value="Malonyl-Coenzyme A Acyl Carrier Protein, domain 2"/>
    <property type="match status" value="1"/>
</dbReference>
<dbReference type="SUPFAM" id="SSF52151">
    <property type="entry name" value="FabD/lysophospholipase-like"/>
    <property type="match status" value="1"/>
</dbReference>
<dbReference type="InterPro" id="IPR036736">
    <property type="entry name" value="ACP-like_sf"/>
</dbReference>
<accession>A0A060PU89</accession>
<keyword evidence="3" id="KW-0808">Transferase</keyword>
<keyword evidence="1" id="KW-0596">Phosphopantetheine</keyword>
<evidence type="ECO:0000256" key="4">
    <source>
        <dbReference type="ARBA" id="ARBA00022832"/>
    </source>
</evidence>
<dbReference type="GO" id="GO:0006633">
    <property type="term" value="P:fatty acid biosynthetic process"/>
    <property type="evidence" value="ECO:0007669"/>
    <property type="project" value="InterPro"/>
</dbReference>
<dbReference type="PANTHER" id="PTHR43775:SF37">
    <property type="entry name" value="SI:DKEY-61P9.11"/>
    <property type="match status" value="1"/>
</dbReference>
<name>A0A060PU89_NOCBR</name>
<dbReference type="CDD" id="cd00833">
    <property type="entry name" value="PKS"/>
    <property type="match status" value="1"/>
</dbReference>
<dbReference type="InterPro" id="IPR018201">
    <property type="entry name" value="Ketoacyl_synth_AS"/>
</dbReference>
<dbReference type="InterPro" id="IPR009081">
    <property type="entry name" value="PP-bd_ACP"/>
</dbReference>
<evidence type="ECO:0000256" key="6">
    <source>
        <dbReference type="ARBA" id="ARBA00023268"/>
    </source>
</evidence>
<dbReference type="InterPro" id="IPR020806">
    <property type="entry name" value="PKS_PP-bd"/>
</dbReference>
<dbReference type="PROSITE" id="PS50075">
    <property type="entry name" value="CARRIER"/>
    <property type="match status" value="1"/>
</dbReference>
<proteinExistence type="predicted"/>
<dbReference type="PROSITE" id="PS00012">
    <property type="entry name" value="PHOSPHOPANTETHEINE"/>
    <property type="match status" value="1"/>
</dbReference>
<evidence type="ECO:0000256" key="5">
    <source>
        <dbReference type="ARBA" id="ARBA00023098"/>
    </source>
</evidence>
<reference evidence="8" key="1">
    <citation type="journal article" date="2014" name="BMC Genomics">
        <title>Genome based analysis of type-I polyketide synthase and nonribosomal peptide synthetase gene clusters in seven strains of five representative Nocardia species.</title>
        <authorList>
            <person name="Komaki H."/>
            <person name="Ichikawa N."/>
            <person name="Hosoyama A."/>
            <person name="Takahashi-Nakaguchi A."/>
            <person name="Matsuzawa T."/>
            <person name="Suzuki K."/>
            <person name="Fujita N."/>
            <person name="Gonoi T."/>
        </authorList>
    </citation>
    <scope>NUCLEOTIDE SEQUENCE</scope>
    <source>
        <strain evidence="8">NBRC 14402</strain>
    </source>
</reference>
<evidence type="ECO:0000256" key="3">
    <source>
        <dbReference type="ARBA" id="ARBA00022679"/>
    </source>
</evidence>
<dbReference type="InterPro" id="IPR020841">
    <property type="entry name" value="PKS_Beta-ketoAc_synthase_dom"/>
</dbReference>
<feature type="region of interest" description="Disordered" evidence="7">
    <location>
        <begin position="860"/>
        <end position="883"/>
    </location>
</feature>
<evidence type="ECO:0000256" key="1">
    <source>
        <dbReference type="ARBA" id="ARBA00022450"/>
    </source>
</evidence>
<dbReference type="InterPro" id="IPR014030">
    <property type="entry name" value="Ketoacyl_synth_N"/>
</dbReference>
<dbReference type="PROSITE" id="PS52004">
    <property type="entry name" value="KS3_2"/>
    <property type="match status" value="1"/>
</dbReference>
<dbReference type="GO" id="GO:0031177">
    <property type="term" value="F:phosphopantetheine binding"/>
    <property type="evidence" value="ECO:0007669"/>
    <property type="project" value="InterPro"/>
</dbReference>
<dbReference type="AlphaFoldDB" id="A0A060PU89"/>
<keyword evidence="5" id="KW-0443">Lipid metabolism</keyword>